<sequence length="149" mass="16102">MPDLLFVYGTLRDPDLLAAVLARPLVGAAMPAAVAPGFCAVHFPGRIYPALIRAPGAAAEGLVLADLTPFERDLLDAYEGEEYRRSLIPVMIGEELHEAFAYLPAIVVPVDAEPWTLSAWQAAHKPRVLGSERAAADALRTRLIAIRPH</sequence>
<accession>A0A933L3P9</accession>
<dbReference type="GO" id="GO:0016740">
    <property type="term" value="F:transferase activity"/>
    <property type="evidence" value="ECO:0007669"/>
    <property type="project" value="UniProtKB-KW"/>
</dbReference>
<keyword evidence="1" id="KW-0808">Transferase</keyword>
<name>A0A933L3P9_9HYPH</name>
<gene>
    <name evidence="4" type="ORF">HY834_15105</name>
</gene>
<dbReference type="InterPro" id="IPR045038">
    <property type="entry name" value="AIG2-like"/>
</dbReference>
<dbReference type="Gene3D" id="3.10.490.10">
    <property type="entry name" value="Gamma-glutamyl cyclotransferase-like"/>
    <property type="match status" value="1"/>
</dbReference>
<evidence type="ECO:0000313" key="4">
    <source>
        <dbReference type="EMBL" id="MBI4923071.1"/>
    </source>
</evidence>
<dbReference type="InterPro" id="IPR009288">
    <property type="entry name" value="AIG2-like_dom"/>
</dbReference>
<reference evidence="4" key="1">
    <citation type="submission" date="2020-07" db="EMBL/GenBank/DDBJ databases">
        <title>Huge and variable diversity of episymbiotic CPR bacteria and DPANN archaea in groundwater ecosystems.</title>
        <authorList>
            <person name="He C.Y."/>
            <person name="Keren R."/>
            <person name="Whittaker M."/>
            <person name="Farag I.F."/>
            <person name="Doudna J."/>
            <person name="Cate J.H.D."/>
            <person name="Banfield J.F."/>
        </authorList>
    </citation>
    <scope>NUCLEOTIDE SEQUENCE</scope>
    <source>
        <strain evidence="4">NC_groundwater_1586_Pr3_B-0.1um_66_15</strain>
    </source>
</reference>
<dbReference type="InterPro" id="IPR036568">
    <property type="entry name" value="GGCT-like_sf"/>
</dbReference>
<evidence type="ECO:0000256" key="1">
    <source>
        <dbReference type="ARBA" id="ARBA00022679"/>
    </source>
</evidence>
<dbReference type="InterPro" id="IPR013024">
    <property type="entry name" value="GGCT-like"/>
</dbReference>
<organism evidence="4 5">
    <name type="scientific">Devosia nanyangense</name>
    <dbReference type="NCBI Taxonomy" id="1228055"/>
    <lineage>
        <taxon>Bacteria</taxon>
        <taxon>Pseudomonadati</taxon>
        <taxon>Pseudomonadota</taxon>
        <taxon>Alphaproteobacteria</taxon>
        <taxon>Hyphomicrobiales</taxon>
        <taxon>Devosiaceae</taxon>
        <taxon>Devosia</taxon>
    </lineage>
</organism>
<dbReference type="Proteomes" id="UP000782610">
    <property type="component" value="Unassembled WGS sequence"/>
</dbReference>
<dbReference type="SUPFAM" id="SSF110857">
    <property type="entry name" value="Gamma-glutamyl cyclotransferase-like"/>
    <property type="match status" value="1"/>
</dbReference>
<dbReference type="Pfam" id="PF06094">
    <property type="entry name" value="GGACT"/>
    <property type="match status" value="1"/>
</dbReference>
<dbReference type="CDD" id="cd06661">
    <property type="entry name" value="GGCT_like"/>
    <property type="match status" value="1"/>
</dbReference>
<evidence type="ECO:0000259" key="3">
    <source>
        <dbReference type="Pfam" id="PF06094"/>
    </source>
</evidence>
<dbReference type="PANTHER" id="PTHR31544">
    <property type="entry name" value="AIG2-LIKE PROTEIN D"/>
    <property type="match status" value="1"/>
</dbReference>
<comment type="caution">
    <text evidence="4">The sequence shown here is derived from an EMBL/GenBank/DDBJ whole genome shotgun (WGS) entry which is preliminary data.</text>
</comment>
<evidence type="ECO:0000256" key="2">
    <source>
        <dbReference type="ARBA" id="ARBA00030602"/>
    </source>
</evidence>
<dbReference type="EMBL" id="JACRAF010000042">
    <property type="protein sequence ID" value="MBI4923071.1"/>
    <property type="molecule type" value="Genomic_DNA"/>
</dbReference>
<feature type="domain" description="Gamma-glutamylcyclotransferase AIG2-like" evidence="3">
    <location>
        <begin position="5"/>
        <end position="105"/>
    </location>
</feature>
<protein>
    <recommendedName>
        <fullName evidence="2">Putative gamma-glutamylcyclotransferase</fullName>
    </recommendedName>
</protein>
<dbReference type="AlphaFoldDB" id="A0A933L3P9"/>
<evidence type="ECO:0000313" key="5">
    <source>
        <dbReference type="Proteomes" id="UP000782610"/>
    </source>
</evidence>
<proteinExistence type="predicted"/>
<dbReference type="PANTHER" id="PTHR31544:SF2">
    <property type="entry name" value="AIG2-LIKE PROTEIN D"/>
    <property type="match status" value="1"/>
</dbReference>